<sequence length="133" mass="15538">MHFEVTGDGAKIVSDVCTELQKTMTKWPLFNSRHEGYGVILEELDELWDEVKKRNPDVKNMRSEAVQVAAMAMKFIMSMENEWELKVQEIDPTLMVCENCNNRPLGNDIPEICERCEDNEWGRPSNFVRRRKS</sequence>
<protein>
    <submittedName>
        <fullName evidence="1">Uncharacterized protein</fullName>
    </submittedName>
</protein>
<evidence type="ECO:0000313" key="2">
    <source>
        <dbReference type="Proteomes" id="UP000036356"/>
    </source>
</evidence>
<evidence type="ECO:0000313" key="1">
    <source>
        <dbReference type="EMBL" id="KLU66321.1"/>
    </source>
</evidence>
<comment type="caution">
    <text evidence="1">The sequence shown here is derived from an EMBL/GenBank/DDBJ whole genome shotgun (WGS) entry which is preliminary data.</text>
</comment>
<keyword evidence="2" id="KW-1185">Reference proteome</keyword>
<gene>
    <name evidence="1" type="ORF">DEAC_c17200</name>
</gene>
<reference evidence="1 2" key="1">
    <citation type="submission" date="2015-06" db="EMBL/GenBank/DDBJ databases">
        <title>Draft genome of the moderately acidophilic sulfate reducer Candidatus Desulfosporosinus acididurans strain M1.</title>
        <authorList>
            <person name="Poehlein A."/>
            <person name="Petzsch P."/>
            <person name="Johnson B.D."/>
            <person name="Schloemann M."/>
            <person name="Daniel R."/>
            <person name="Muehling M."/>
        </authorList>
    </citation>
    <scope>NUCLEOTIDE SEQUENCE [LARGE SCALE GENOMIC DNA]</scope>
    <source>
        <strain evidence="1 2">M1</strain>
    </source>
</reference>
<dbReference type="Proteomes" id="UP000036356">
    <property type="component" value="Unassembled WGS sequence"/>
</dbReference>
<dbReference type="AlphaFoldDB" id="A0A0J1INS2"/>
<dbReference type="EMBL" id="LDZY01000005">
    <property type="protein sequence ID" value="KLU66321.1"/>
    <property type="molecule type" value="Genomic_DNA"/>
</dbReference>
<name>A0A0J1INS2_9FIRM</name>
<dbReference type="RefSeq" id="WP_047809597.1">
    <property type="nucleotide sequence ID" value="NZ_LDZY01000005.1"/>
</dbReference>
<dbReference type="STRING" id="476652.DEAC_c17200"/>
<proteinExistence type="predicted"/>
<accession>A0A0J1INS2</accession>
<organism evidence="1 2">
    <name type="scientific">Desulfosporosinus acididurans</name>
    <dbReference type="NCBI Taxonomy" id="476652"/>
    <lineage>
        <taxon>Bacteria</taxon>
        <taxon>Bacillati</taxon>
        <taxon>Bacillota</taxon>
        <taxon>Clostridia</taxon>
        <taxon>Eubacteriales</taxon>
        <taxon>Desulfitobacteriaceae</taxon>
        <taxon>Desulfosporosinus</taxon>
    </lineage>
</organism>
<dbReference type="PATRIC" id="fig|476652.3.peg.1777"/>